<sequence length="1141" mass="131733">MTIEASDWQSAFTDFVEQTAYTWFNRIVAIRFMEVNDYLPSGVRVLSSIEGRAEPDIMVEARNLEEYLGQYTPDESALIEQAWNTQAPEDMDRLYRMLFLKQVNALSENLPQLFVRTDDYLQLLFTPSYQKGVIKELTTDIPEADFDVTAGGQVEVIGWLYQYYNQEPKDVAFKKSKYSQADIPAVTQLFTPDWIVKYLVENSLGRYWINHLSAAGDQRTASEIADSFDWNFFMADAEQPSSVQVKIDESNASLKDLDVTGIKFIDPASGSGHILVYAFDVFMQLYRSEGYTQRQAAKLILENNLYGVDVDTRAFQLTYFSLMMKARHYDRHILNADQKINVIDVPQFDWSDDDIGLLVQGTNEPNLKAQLLAIAKLFRDGNELGSLISLKDQQIDYASLKDLHASDTDQSQLNLSEVHRQTLLDQLDNAIHALTLLDREYEIAVTNPPYMGSGKMPKSLSNFVKKEYPNSKADLFAVFMERLKTLTVSRGYYAMITQHQWMFLSSFEKLRALLKQETIVNLAHLGTRAFEEIGGEVVQSVAFVFRNEMLPDFEGRYERLVDFDSQQKKEAAYLKAVENPQISYVYRSNQANFGKIPGGPIAYWASVVDFKLFSSTRYHVKDFMDAREGMTTGDNDRFMRFWYEIGTSNFSVFNSPSLQGSMKWFPYDKGGSYRKWYGNQWYVVDWAKDGEAIRTNIDPRTKRVRSHNYNGTYSFKESVTWSAISSGDFSARYSPIGSLFDSKGVSGFFKTHQELEFTLAYLNSNVSRYFLKILSPTMDYKIGQLYSLPLAVASHKSMNKICSLSLEEIRISKEEWTCFEVAWQFRTHSLLNHIAEHHRNWTVEAAYKTWEKEAADRFDQLKSNEEELNRIFIDLYGLQDELSPDVEDSDVSVRHADPERDIRSFLSYFIGVTFGRYSIDTPGLVFAGGEWNASKYQTYQPNKDDVIVLTDDDYFGDNRDIIHRLKEFLIATFGADHLSENLSYIAAQLNKKGETPEEQIRRYFIEDFFKKDHLSTYQKRPIYWELNSGKQGGFKALMYLHRYDENTMAMIRTSYLHPLQEAYSRKRESLQQMKNQETGSREQNMLQRRLDKLDKQIAEITKYDASLQHVANLHIPLDLDDGVVANYPKAQAGEKLFTPLK</sequence>
<comment type="catalytic activity">
    <reaction evidence="5">
        <text>a 2'-deoxyadenosine in DNA + S-adenosyl-L-methionine = an N(6)-methyl-2'-deoxyadenosine in DNA + S-adenosyl-L-homocysteine + H(+)</text>
        <dbReference type="Rhea" id="RHEA:15197"/>
        <dbReference type="Rhea" id="RHEA-COMP:12418"/>
        <dbReference type="Rhea" id="RHEA-COMP:12419"/>
        <dbReference type="ChEBI" id="CHEBI:15378"/>
        <dbReference type="ChEBI" id="CHEBI:57856"/>
        <dbReference type="ChEBI" id="CHEBI:59789"/>
        <dbReference type="ChEBI" id="CHEBI:90615"/>
        <dbReference type="ChEBI" id="CHEBI:90616"/>
        <dbReference type="EC" id="2.1.1.72"/>
    </reaction>
</comment>
<dbReference type="GO" id="GO:0032259">
    <property type="term" value="P:methylation"/>
    <property type="evidence" value="ECO:0007669"/>
    <property type="project" value="UniProtKB-KW"/>
</dbReference>
<comment type="caution">
    <text evidence="7">The sequence shown here is derived from an EMBL/GenBank/DDBJ whole genome shotgun (WGS) entry which is preliminary data.</text>
</comment>
<accession>A0ABW4CW17</accession>
<evidence type="ECO:0000256" key="5">
    <source>
        <dbReference type="ARBA" id="ARBA00047942"/>
    </source>
</evidence>
<evidence type="ECO:0000313" key="7">
    <source>
        <dbReference type="EMBL" id="MFD1440800.1"/>
    </source>
</evidence>
<dbReference type="RefSeq" id="WP_379909299.1">
    <property type="nucleotide sequence ID" value="NZ_JBHTOK010000037.1"/>
</dbReference>
<organism evidence="7 8">
    <name type="scientific">Lacticaseibacillus hegangensis</name>
    <dbReference type="NCBI Taxonomy" id="2486010"/>
    <lineage>
        <taxon>Bacteria</taxon>
        <taxon>Bacillati</taxon>
        <taxon>Bacillota</taxon>
        <taxon>Bacilli</taxon>
        <taxon>Lactobacillales</taxon>
        <taxon>Lactobacillaceae</taxon>
        <taxon>Lacticaseibacillus</taxon>
    </lineage>
</organism>
<dbReference type="InterPro" id="IPR011639">
    <property type="entry name" value="MethylTrfase_TaqI-like_dom"/>
</dbReference>
<dbReference type="InterPro" id="IPR050953">
    <property type="entry name" value="N4_N6_ade-DNA_methylase"/>
</dbReference>
<keyword evidence="8" id="KW-1185">Reference proteome</keyword>
<evidence type="ECO:0000259" key="6">
    <source>
        <dbReference type="Pfam" id="PF07669"/>
    </source>
</evidence>
<keyword evidence="4" id="KW-0949">S-adenosyl-L-methionine</keyword>
<dbReference type="PANTHER" id="PTHR33841:SF1">
    <property type="entry name" value="DNA METHYLTRANSFERASE A"/>
    <property type="match status" value="1"/>
</dbReference>
<dbReference type="GO" id="GO:0009007">
    <property type="term" value="F:site-specific DNA-methyltransferase (adenine-specific) activity"/>
    <property type="evidence" value="ECO:0007669"/>
    <property type="project" value="UniProtKB-EC"/>
</dbReference>
<evidence type="ECO:0000256" key="1">
    <source>
        <dbReference type="ARBA" id="ARBA00011900"/>
    </source>
</evidence>
<evidence type="ECO:0000313" key="8">
    <source>
        <dbReference type="Proteomes" id="UP001597212"/>
    </source>
</evidence>
<keyword evidence="2 7" id="KW-0489">Methyltransferase</keyword>
<name>A0ABW4CW17_9LACO</name>
<reference evidence="8" key="1">
    <citation type="journal article" date="2019" name="Int. J. Syst. Evol. Microbiol.">
        <title>The Global Catalogue of Microorganisms (GCM) 10K type strain sequencing project: providing services to taxonomists for standard genome sequencing and annotation.</title>
        <authorList>
            <consortium name="The Broad Institute Genomics Platform"/>
            <consortium name="The Broad Institute Genome Sequencing Center for Infectious Disease"/>
            <person name="Wu L."/>
            <person name="Ma J."/>
        </authorList>
    </citation>
    <scope>NUCLEOTIDE SEQUENCE [LARGE SCALE GENOMIC DNA]</scope>
    <source>
        <strain evidence="8">CCM 8912</strain>
    </source>
</reference>
<dbReference type="Proteomes" id="UP001597212">
    <property type="component" value="Unassembled WGS sequence"/>
</dbReference>
<dbReference type="PANTHER" id="PTHR33841">
    <property type="entry name" value="DNA METHYLTRANSFERASE YEEA-RELATED"/>
    <property type="match status" value="1"/>
</dbReference>
<evidence type="ECO:0000256" key="2">
    <source>
        <dbReference type="ARBA" id="ARBA00022603"/>
    </source>
</evidence>
<keyword evidence="3 7" id="KW-0808">Transferase</keyword>
<evidence type="ECO:0000256" key="3">
    <source>
        <dbReference type="ARBA" id="ARBA00022679"/>
    </source>
</evidence>
<dbReference type="EC" id="2.1.1.72" evidence="1"/>
<gene>
    <name evidence="7" type="primary">pglX</name>
    <name evidence="7" type="ORF">ACFQ5K_05250</name>
</gene>
<dbReference type="EMBL" id="JBHTOK010000037">
    <property type="protein sequence ID" value="MFD1440800.1"/>
    <property type="molecule type" value="Genomic_DNA"/>
</dbReference>
<proteinExistence type="predicted"/>
<feature type="domain" description="Type II methyltransferase M.TaqI-like" evidence="6">
    <location>
        <begin position="303"/>
        <end position="526"/>
    </location>
</feature>
<dbReference type="InterPro" id="IPR029063">
    <property type="entry name" value="SAM-dependent_MTases_sf"/>
</dbReference>
<evidence type="ECO:0000256" key="4">
    <source>
        <dbReference type="ARBA" id="ARBA00022691"/>
    </source>
</evidence>
<dbReference type="NCBIfam" id="NF033452">
    <property type="entry name" value="BREX_1_MTaseX"/>
    <property type="match status" value="1"/>
</dbReference>
<dbReference type="Pfam" id="PF07669">
    <property type="entry name" value="Eco57I"/>
    <property type="match status" value="1"/>
</dbReference>
<dbReference type="SUPFAM" id="SSF53335">
    <property type="entry name" value="S-adenosyl-L-methionine-dependent methyltransferases"/>
    <property type="match status" value="1"/>
</dbReference>
<dbReference type="InterPro" id="IPR047939">
    <property type="entry name" value="BREX_1_PglX"/>
</dbReference>
<dbReference type="Gene3D" id="3.40.50.150">
    <property type="entry name" value="Vaccinia Virus protein VP39"/>
    <property type="match status" value="1"/>
</dbReference>
<protein>
    <recommendedName>
        <fullName evidence="1">site-specific DNA-methyltransferase (adenine-specific)</fullName>
        <ecNumber evidence="1">2.1.1.72</ecNumber>
    </recommendedName>
</protein>